<dbReference type="NCBIfam" id="TIGR01342">
    <property type="entry name" value="acon_putative"/>
    <property type="match status" value="1"/>
</dbReference>
<dbReference type="PANTHER" id="PTHR43160">
    <property type="entry name" value="ACONITATE HYDRATASE B"/>
    <property type="match status" value="1"/>
</dbReference>
<dbReference type="RefSeq" id="WP_147663533.1">
    <property type="nucleotide sequence ID" value="NZ_CP042905.2"/>
</dbReference>
<dbReference type="Pfam" id="PF00330">
    <property type="entry name" value="Aconitase"/>
    <property type="match status" value="2"/>
</dbReference>
<dbReference type="GO" id="GO:0005829">
    <property type="term" value="C:cytosol"/>
    <property type="evidence" value="ECO:0007669"/>
    <property type="project" value="TreeGrafter"/>
</dbReference>
<dbReference type="InterPro" id="IPR036008">
    <property type="entry name" value="Aconitase_4Fe-4S_dom"/>
</dbReference>
<keyword evidence="2" id="KW-0408">Iron</keyword>
<dbReference type="GeneID" id="41330453"/>
<dbReference type="InterPro" id="IPR018136">
    <property type="entry name" value="Aconitase_4Fe-4S_BS"/>
</dbReference>
<keyword evidence="6" id="KW-0456">Lyase</keyword>
<dbReference type="Gene3D" id="3.30.499.10">
    <property type="entry name" value="Aconitase, domain 3"/>
    <property type="match status" value="2"/>
</dbReference>
<dbReference type="PROSITE" id="PS00450">
    <property type="entry name" value="ACONITASE_1"/>
    <property type="match status" value="1"/>
</dbReference>
<dbReference type="OrthoDB" id="255at2157"/>
<keyword evidence="1" id="KW-0479">Metal-binding</keyword>
<dbReference type="PANTHER" id="PTHR43160:SF3">
    <property type="entry name" value="ACONITATE HYDRATASE, MITOCHONDRIAL"/>
    <property type="match status" value="1"/>
</dbReference>
<evidence type="ECO:0000313" key="7">
    <source>
        <dbReference type="Proteomes" id="UP000321408"/>
    </source>
</evidence>
<feature type="domain" description="Aconitase A/isopropylmalate dehydratase small subunit swivel" evidence="5">
    <location>
        <begin position="507"/>
        <end position="578"/>
    </location>
</feature>
<dbReference type="InterPro" id="IPR006250">
    <property type="entry name" value="Aconitase_put"/>
</dbReference>
<dbReference type="SUPFAM" id="SSF52016">
    <property type="entry name" value="LeuD/IlvD-like"/>
    <property type="match status" value="1"/>
</dbReference>
<dbReference type="NCBIfam" id="NF005558">
    <property type="entry name" value="PRK07229.1"/>
    <property type="match status" value="1"/>
</dbReference>
<proteinExistence type="predicted"/>
<evidence type="ECO:0000256" key="2">
    <source>
        <dbReference type="ARBA" id="ARBA00023004"/>
    </source>
</evidence>
<feature type="domain" description="Aconitase/3-isopropylmalate dehydratase large subunit alpha/beta/alpha" evidence="4">
    <location>
        <begin position="283"/>
        <end position="406"/>
    </location>
</feature>
<evidence type="ECO:0000256" key="3">
    <source>
        <dbReference type="ARBA" id="ARBA00023014"/>
    </source>
</evidence>
<dbReference type="InterPro" id="IPR015928">
    <property type="entry name" value="Aconitase/3IPM_dehydase_swvl"/>
</dbReference>
<gene>
    <name evidence="6" type="ORF">DSAG12_02468</name>
</gene>
<dbReference type="Pfam" id="PF00694">
    <property type="entry name" value="Aconitase_C"/>
    <property type="match status" value="1"/>
</dbReference>
<evidence type="ECO:0000259" key="4">
    <source>
        <dbReference type="Pfam" id="PF00330"/>
    </source>
</evidence>
<dbReference type="InterPro" id="IPR001030">
    <property type="entry name" value="Acoase/IPM_deHydtase_lsu_aba"/>
</dbReference>
<dbReference type="EMBL" id="CP042905">
    <property type="protein sequence ID" value="QEE16638.1"/>
    <property type="molecule type" value="Genomic_DNA"/>
</dbReference>
<protein>
    <submittedName>
        <fullName evidence="6">Aconitate hydratase</fullName>
        <ecNumber evidence="6">4.2.1.3</ecNumber>
    </submittedName>
</protein>
<organism evidence="6 7">
    <name type="scientific">Promethearchaeum syntrophicum</name>
    <dbReference type="NCBI Taxonomy" id="2594042"/>
    <lineage>
        <taxon>Archaea</taxon>
        <taxon>Promethearchaeati</taxon>
        <taxon>Promethearchaeota</taxon>
        <taxon>Promethearchaeia</taxon>
        <taxon>Promethearchaeales</taxon>
        <taxon>Promethearchaeaceae</taxon>
        <taxon>Promethearchaeum</taxon>
    </lineage>
</organism>
<dbReference type="GO" id="GO:0051539">
    <property type="term" value="F:4 iron, 4 sulfur cluster binding"/>
    <property type="evidence" value="ECO:0007669"/>
    <property type="project" value="TreeGrafter"/>
</dbReference>
<dbReference type="GO" id="GO:0003994">
    <property type="term" value="F:aconitate hydratase activity"/>
    <property type="evidence" value="ECO:0007669"/>
    <property type="project" value="TreeGrafter"/>
</dbReference>
<dbReference type="EC" id="4.2.1.3" evidence="6"/>
<dbReference type="InterPro" id="IPR015931">
    <property type="entry name" value="Acnase/IPM_dHydase_lsu_aba_1/3"/>
</dbReference>
<dbReference type="AlphaFoldDB" id="A0A5B9DBS3"/>
<dbReference type="PROSITE" id="PS01244">
    <property type="entry name" value="ACONITASE_2"/>
    <property type="match status" value="1"/>
</dbReference>
<accession>A0A5B9DBS3</accession>
<keyword evidence="7" id="KW-1185">Reference proteome</keyword>
<dbReference type="GO" id="GO:0046872">
    <property type="term" value="F:metal ion binding"/>
    <property type="evidence" value="ECO:0007669"/>
    <property type="project" value="UniProtKB-KW"/>
</dbReference>
<dbReference type="Gene3D" id="3.20.19.10">
    <property type="entry name" value="Aconitase, domain 4"/>
    <property type="match status" value="1"/>
</dbReference>
<feature type="domain" description="Aconitase/3-isopropylmalate dehydratase large subunit alpha/beta/alpha" evidence="4">
    <location>
        <begin position="7"/>
        <end position="282"/>
    </location>
</feature>
<reference evidence="6 7" key="2">
    <citation type="journal article" date="2024" name="Int. J. Syst. Evol. Microbiol.">
        <title>Promethearchaeum syntrophicum gen. nov., sp. nov., an anaerobic, obligately syntrophic archaeon, the first isolate of the lineage 'Asgard' archaea, and proposal of the new archaeal phylum Promethearchaeota phyl. nov. and kingdom Promethearchaeati regn. nov.</title>
        <authorList>
            <person name="Imachi H."/>
            <person name="Nobu M.K."/>
            <person name="Kato S."/>
            <person name="Takaki Y."/>
            <person name="Miyazaki M."/>
            <person name="Miyata M."/>
            <person name="Ogawara M."/>
            <person name="Saito Y."/>
            <person name="Sakai S."/>
            <person name="Tahara Y.O."/>
            <person name="Takano Y."/>
            <person name="Tasumi E."/>
            <person name="Uematsu K."/>
            <person name="Yoshimura T."/>
            <person name="Itoh T."/>
            <person name="Ohkuma M."/>
            <person name="Takai K."/>
        </authorList>
    </citation>
    <scope>NUCLEOTIDE SEQUENCE [LARGE SCALE GENOMIC DNA]</scope>
    <source>
        <strain evidence="6 7">MK-D1</strain>
    </source>
</reference>
<evidence type="ECO:0000256" key="1">
    <source>
        <dbReference type="ARBA" id="ARBA00022723"/>
    </source>
</evidence>
<sequence length="644" mass="70006">MTSIAKSVLQKHLVEGTFEVGKEIGIKIDHTLTQDATGTMAYLQFEAMKLDHVKTELSVSFVDHNTLQTDFKNPDDHRYLQSVAAKYGIKFSRPGNGICHQVFLERFATPGKTLVGSDSHTPTAGGMGQIAIGVGGLDVAVAMGGGLFYLKTPKILGIKLTGKLPDYVTAKDVILEVLRILTVKGGRGKILEYFGPGIKTLSVPERATITNMGAETGATTSIFPSDEITKEFLKMEGREDHWNEIPEGTEEDYDEIMEINLSELEPMVAKPHSPGNVVKLSELYGLKVDQVSIGSCTNSSLKDLETVATLLKGRKIHPDTVLGISPGSRQVMTQLAKDGALANIISSGARVFESACGPCIGMGFAPKTGAIVVRTYNRNFFGRTGNKSAQAYLVSPEVAVAVAVYGEITDPKKLGAYPKFDFPKKIELDDSMILDPAEDGSKIEIIRGPNIAPLPDFLPLTESFGSVKVVIKVEDDITTDHIMPAGAKILPLRSNLPEISKHVFEQIDPDFAERALKEKPHGGGAIIAGDNYGQGSSREHAALAPMYLGIKFKIAKSFARIHRDNLINSGILPLTFVNPEDFDKLDLGDILTIPNVKQSIRDGIKPIIVHNKTKHLDFKVTYDLSDRDREIIVLGGKLNYASQK</sequence>
<dbReference type="SUPFAM" id="SSF53732">
    <property type="entry name" value="Aconitase iron-sulfur domain"/>
    <property type="match status" value="1"/>
</dbReference>
<dbReference type="KEGG" id="psyt:DSAG12_02468"/>
<reference evidence="6 7" key="1">
    <citation type="journal article" date="2020" name="Nature">
        <title>Isolation of an archaeon at the prokaryote-eukaryote interface.</title>
        <authorList>
            <person name="Imachi H."/>
            <person name="Nobu M.K."/>
            <person name="Nakahara N."/>
            <person name="Morono Y."/>
            <person name="Ogawara M."/>
            <person name="Takaki Y."/>
            <person name="Takano Y."/>
            <person name="Uematsu K."/>
            <person name="Ikuta T."/>
            <person name="Ito M."/>
            <person name="Matsui Y."/>
            <person name="Miyazaki M."/>
            <person name="Murata K."/>
            <person name="Saito Y."/>
            <person name="Sakai S."/>
            <person name="Song C."/>
            <person name="Tasumi E."/>
            <person name="Yamanaka Y."/>
            <person name="Yamaguchi T."/>
            <person name="Kamagata Y."/>
            <person name="Tamaki H."/>
            <person name="Takai K."/>
        </authorList>
    </citation>
    <scope>NUCLEOTIDE SEQUENCE [LARGE SCALE GENOMIC DNA]</scope>
    <source>
        <strain evidence="6 7">MK-D1</strain>
    </source>
</reference>
<evidence type="ECO:0000259" key="5">
    <source>
        <dbReference type="Pfam" id="PF00694"/>
    </source>
</evidence>
<dbReference type="InterPro" id="IPR050926">
    <property type="entry name" value="Aconitase/IPM_isomerase"/>
</dbReference>
<dbReference type="InterPro" id="IPR000573">
    <property type="entry name" value="AconitaseA/IPMdHydase_ssu_swvl"/>
</dbReference>
<dbReference type="Proteomes" id="UP000321408">
    <property type="component" value="Chromosome"/>
</dbReference>
<name>A0A5B9DBS3_9ARCH</name>
<keyword evidence="3" id="KW-0411">Iron-sulfur</keyword>
<evidence type="ECO:0000313" key="6">
    <source>
        <dbReference type="EMBL" id="QEE16638.1"/>
    </source>
</evidence>
<dbReference type="GO" id="GO:0006099">
    <property type="term" value="P:tricarboxylic acid cycle"/>
    <property type="evidence" value="ECO:0007669"/>
    <property type="project" value="TreeGrafter"/>
</dbReference>
<dbReference type="PRINTS" id="PR00415">
    <property type="entry name" value="ACONITASE"/>
</dbReference>